<feature type="domain" description="THIF-type NAD/FAD binding fold" evidence="2">
    <location>
        <begin position="9"/>
        <end position="245"/>
    </location>
</feature>
<protein>
    <submittedName>
        <fullName evidence="3">Molybdopterin biosynthesis protein MoeB</fullName>
    </submittedName>
</protein>
<dbReference type="InterPro" id="IPR045886">
    <property type="entry name" value="ThiF/MoeB/HesA"/>
</dbReference>
<dbReference type="FunFam" id="3.40.50.720:FF:000080">
    <property type="entry name" value="Thiazole biosynthesis adenylyltransferase ThiF"/>
    <property type="match status" value="1"/>
</dbReference>
<dbReference type="GO" id="GO:0008146">
    <property type="term" value="F:sulfotransferase activity"/>
    <property type="evidence" value="ECO:0007669"/>
    <property type="project" value="TreeGrafter"/>
</dbReference>
<reference evidence="3 4" key="1">
    <citation type="submission" date="2016-11" db="EMBL/GenBank/DDBJ databases">
        <title>Sphingorhabdus sp. LPB0140, isolated from marine environment.</title>
        <authorList>
            <person name="Kim E."/>
            <person name="Yi H."/>
        </authorList>
    </citation>
    <scope>NUCLEOTIDE SEQUENCE [LARGE SCALE GENOMIC DNA]</scope>
    <source>
        <strain evidence="3 4">LPB0140</strain>
    </source>
</reference>
<dbReference type="NCBIfam" id="NF004281">
    <property type="entry name" value="PRK05690.1"/>
    <property type="match status" value="1"/>
</dbReference>
<evidence type="ECO:0000256" key="1">
    <source>
        <dbReference type="ARBA" id="ARBA00009919"/>
    </source>
</evidence>
<evidence type="ECO:0000313" key="4">
    <source>
        <dbReference type="Proteomes" id="UP000242561"/>
    </source>
</evidence>
<dbReference type="GO" id="GO:0004792">
    <property type="term" value="F:thiosulfate-cyanide sulfurtransferase activity"/>
    <property type="evidence" value="ECO:0007669"/>
    <property type="project" value="TreeGrafter"/>
</dbReference>
<dbReference type="SUPFAM" id="SSF69572">
    <property type="entry name" value="Activating enzymes of the ubiquitin-like proteins"/>
    <property type="match status" value="1"/>
</dbReference>
<dbReference type="GO" id="GO:0005829">
    <property type="term" value="C:cytosol"/>
    <property type="evidence" value="ECO:0007669"/>
    <property type="project" value="TreeGrafter"/>
</dbReference>
<dbReference type="STRING" id="1913578.LPB140_05705"/>
<evidence type="ECO:0000313" key="3">
    <source>
        <dbReference type="EMBL" id="APG63627.1"/>
    </source>
</evidence>
<dbReference type="InterPro" id="IPR035985">
    <property type="entry name" value="Ubiquitin-activating_enz"/>
</dbReference>
<dbReference type="PANTHER" id="PTHR10953">
    <property type="entry name" value="UBIQUITIN-ACTIVATING ENZYME E1"/>
    <property type="match status" value="1"/>
</dbReference>
<dbReference type="AlphaFoldDB" id="A0A1L3JEQ9"/>
<evidence type="ECO:0000259" key="2">
    <source>
        <dbReference type="Pfam" id="PF00899"/>
    </source>
</evidence>
<organism evidence="3 4">
    <name type="scientific">Sphingorhabdus lutea</name>
    <dbReference type="NCBI Taxonomy" id="1913578"/>
    <lineage>
        <taxon>Bacteria</taxon>
        <taxon>Pseudomonadati</taxon>
        <taxon>Pseudomonadota</taxon>
        <taxon>Alphaproteobacteria</taxon>
        <taxon>Sphingomonadales</taxon>
        <taxon>Sphingomonadaceae</taxon>
        <taxon>Sphingorhabdus</taxon>
    </lineage>
</organism>
<dbReference type="GO" id="GO:0008641">
    <property type="term" value="F:ubiquitin-like modifier activating enzyme activity"/>
    <property type="evidence" value="ECO:0007669"/>
    <property type="project" value="InterPro"/>
</dbReference>
<accession>A0A1L3JEQ9</accession>
<dbReference type="KEGG" id="sphl:LPB140_05705"/>
<keyword evidence="4" id="KW-1185">Reference proteome</keyword>
<dbReference type="GO" id="GO:0016779">
    <property type="term" value="F:nucleotidyltransferase activity"/>
    <property type="evidence" value="ECO:0007669"/>
    <property type="project" value="TreeGrafter"/>
</dbReference>
<dbReference type="OrthoDB" id="9804286at2"/>
<name>A0A1L3JEQ9_9SPHN</name>
<gene>
    <name evidence="3" type="ORF">LPB140_05705</name>
</gene>
<dbReference type="InterPro" id="IPR000594">
    <property type="entry name" value="ThiF_NAD_FAD-bd"/>
</dbReference>
<dbReference type="Proteomes" id="UP000242561">
    <property type="component" value="Chromosome"/>
</dbReference>
<comment type="similarity">
    <text evidence="1">Belongs to the HesA/MoeB/ThiF family.</text>
</comment>
<dbReference type="Pfam" id="PF00899">
    <property type="entry name" value="ThiF"/>
    <property type="match status" value="1"/>
</dbReference>
<dbReference type="EMBL" id="CP018154">
    <property type="protein sequence ID" value="APG63627.1"/>
    <property type="molecule type" value="Genomic_DNA"/>
</dbReference>
<dbReference type="PANTHER" id="PTHR10953:SF102">
    <property type="entry name" value="ADENYLYLTRANSFERASE AND SULFURTRANSFERASE MOCS3"/>
    <property type="match status" value="1"/>
</dbReference>
<dbReference type="CDD" id="cd00757">
    <property type="entry name" value="ThiF_MoeB_HesA_family"/>
    <property type="match status" value="1"/>
</dbReference>
<dbReference type="Gene3D" id="3.40.50.720">
    <property type="entry name" value="NAD(P)-binding Rossmann-like Domain"/>
    <property type="match status" value="1"/>
</dbReference>
<proteinExistence type="inferred from homology"/>
<sequence>MTDKQLERYARHIVLKDIGAVGQQKIMSAHILVVGAGGIGCPALQSLAAAGIGKITLFDDDIVSLSNLQRQILFTENDIGKFKVDVATQRLKQLNPDIEIVPIKKRLTAQHDRSILDDVDVVLDGCDNFATRLLINDLCIETKTPLVSAAIGQFQGQVGSFFGWQEAAPCYRCFVGDAFDAEDCDTCSDVGVLGAMCAMIANFAAMEVIRLITNFGESPMGKIHIIDGLKPAMRAMKLTKDPSCKSCSA</sequence>